<dbReference type="EMBL" id="MK174290">
    <property type="protein sequence ID" value="QBZ81453.1"/>
    <property type="molecule type" value="Genomic_DNA"/>
</dbReference>
<evidence type="ECO:0000313" key="2">
    <source>
        <dbReference type="Proteomes" id="UP001237152"/>
    </source>
</evidence>
<proteinExistence type="predicted"/>
<accession>A0A4D6EJH2</accession>
<sequence>MDWVPRLGDALRDDNGRDWLVWHSTNTKLCLMGFVDGSRHKFRALPTNVKMFHPRYVSSNYDKLQGPFGRRERAFVKGEVKRLIERPTDRYGLHPSPSHDRTGFAYARTRSRRGSVWFLPVQYADGTWSTEQQNLKHDRDTGMRPIMLLSDEEDGEALFVPITTTPPNAARHLLPVPTTTPAALKGSADCMDLVSRDIPPITHRMYQMPADYVDQVVARVVRTFQL</sequence>
<organism evidence="1 2">
    <name type="scientific">Pandoravirus celtis</name>
    <dbReference type="NCBI Taxonomy" id="2568002"/>
    <lineage>
        <taxon>Viruses</taxon>
        <taxon>Pandoravirus</taxon>
    </lineage>
</organism>
<reference evidence="1" key="1">
    <citation type="journal article" date="2019" name="Front. Microbiol.">
        <title>Pandoravirus Celtis Illustrates the Microevolution Processes at Work in the Giant Pandoraviridae Genomes.</title>
        <authorList>
            <person name="Legendre M."/>
            <person name="Alempic J.M."/>
            <person name="Philippe N."/>
            <person name="Lartigue A."/>
            <person name="Jeudy S."/>
            <person name="Poirot O."/>
            <person name="Ta N.T."/>
            <person name="Nin S."/>
            <person name="Coute Y."/>
            <person name="Abergel C."/>
            <person name="Claverie J.M."/>
        </authorList>
    </citation>
    <scope>NUCLEOTIDE SEQUENCE</scope>
</reference>
<evidence type="ECO:0000313" key="1">
    <source>
        <dbReference type="EMBL" id="QBZ81453.1"/>
    </source>
</evidence>
<dbReference type="Proteomes" id="UP001237152">
    <property type="component" value="Segment"/>
</dbReference>
<protein>
    <submittedName>
        <fullName evidence="1">Uncharacterized protein</fullName>
    </submittedName>
</protein>
<name>A0A4D6EJH2_9VIRU</name>
<gene>
    <name evidence="1" type="ORF">pclt_cds_866</name>
</gene>